<evidence type="ECO:0000313" key="2">
    <source>
        <dbReference type="EMBL" id="KAF5182350.1"/>
    </source>
</evidence>
<sequence length="119" mass="13342">MVKQEETQNNCVYNIYIASDLAFDICSGQGAVGVVARNIEGKFMVTGYKRIRVRSIQEAELLGVEGALKLAVMKGFGKIHLEGDCQIVMKALKKKDQHLDLSWQDATIFFNILAFCLHF</sequence>
<dbReference type="InterPro" id="IPR053151">
    <property type="entry name" value="RNase_H-like"/>
</dbReference>
<dbReference type="Proteomes" id="UP000554482">
    <property type="component" value="Unassembled WGS sequence"/>
</dbReference>
<keyword evidence="3" id="KW-1185">Reference proteome</keyword>
<dbReference type="CDD" id="cd06222">
    <property type="entry name" value="RNase_H_like"/>
    <property type="match status" value="1"/>
</dbReference>
<dbReference type="AlphaFoldDB" id="A0A7J6VDP8"/>
<dbReference type="Pfam" id="PF13456">
    <property type="entry name" value="RVT_3"/>
    <property type="match status" value="1"/>
</dbReference>
<dbReference type="Gene3D" id="3.30.420.10">
    <property type="entry name" value="Ribonuclease H-like superfamily/Ribonuclease H"/>
    <property type="match status" value="1"/>
</dbReference>
<dbReference type="OrthoDB" id="955670at2759"/>
<name>A0A7J6VDP8_THATH</name>
<dbReference type="GO" id="GO:0004523">
    <property type="term" value="F:RNA-DNA hybrid ribonuclease activity"/>
    <property type="evidence" value="ECO:0007669"/>
    <property type="project" value="InterPro"/>
</dbReference>
<organism evidence="2 3">
    <name type="scientific">Thalictrum thalictroides</name>
    <name type="common">Rue-anemone</name>
    <name type="synonym">Anemone thalictroides</name>
    <dbReference type="NCBI Taxonomy" id="46969"/>
    <lineage>
        <taxon>Eukaryota</taxon>
        <taxon>Viridiplantae</taxon>
        <taxon>Streptophyta</taxon>
        <taxon>Embryophyta</taxon>
        <taxon>Tracheophyta</taxon>
        <taxon>Spermatophyta</taxon>
        <taxon>Magnoliopsida</taxon>
        <taxon>Ranunculales</taxon>
        <taxon>Ranunculaceae</taxon>
        <taxon>Thalictroideae</taxon>
        <taxon>Thalictrum</taxon>
    </lineage>
</organism>
<dbReference type="GO" id="GO:0003676">
    <property type="term" value="F:nucleic acid binding"/>
    <property type="evidence" value="ECO:0007669"/>
    <property type="project" value="InterPro"/>
</dbReference>
<comment type="caution">
    <text evidence="2">The sequence shown here is derived from an EMBL/GenBank/DDBJ whole genome shotgun (WGS) entry which is preliminary data.</text>
</comment>
<feature type="domain" description="RNase H type-1" evidence="1">
    <location>
        <begin position="26"/>
        <end position="98"/>
    </location>
</feature>
<dbReference type="InterPro" id="IPR002156">
    <property type="entry name" value="RNaseH_domain"/>
</dbReference>
<dbReference type="PANTHER" id="PTHR47723">
    <property type="entry name" value="OS05G0353850 PROTEIN"/>
    <property type="match status" value="1"/>
</dbReference>
<dbReference type="InterPro" id="IPR044730">
    <property type="entry name" value="RNase_H-like_dom_plant"/>
</dbReference>
<evidence type="ECO:0000313" key="3">
    <source>
        <dbReference type="Proteomes" id="UP000554482"/>
    </source>
</evidence>
<evidence type="ECO:0000259" key="1">
    <source>
        <dbReference type="Pfam" id="PF13456"/>
    </source>
</evidence>
<reference evidence="2 3" key="1">
    <citation type="submission" date="2020-06" db="EMBL/GenBank/DDBJ databases">
        <title>Transcriptomic and genomic resources for Thalictrum thalictroides and T. hernandezii: Facilitating candidate gene discovery in an emerging model plant lineage.</title>
        <authorList>
            <person name="Arias T."/>
            <person name="Riano-Pachon D.M."/>
            <person name="Di Stilio V.S."/>
        </authorList>
    </citation>
    <scope>NUCLEOTIDE SEQUENCE [LARGE SCALE GENOMIC DNA]</scope>
    <source>
        <strain evidence="3">cv. WT478/WT964</strain>
        <tissue evidence="2">Leaves</tissue>
    </source>
</reference>
<gene>
    <name evidence="2" type="ORF">FRX31_028066</name>
</gene>
<dbReference type="SUPFAM" id="SSF53098">
    <property type="entry name" value="Ribonuclease H-like"/>
    <property type="match status" value="1"/>
</dbReference>
<dbReference type="InterPro" id="IPR012337">
    <property type="entry name" value="RNaseH-like_sf"/>
</dbReference>
<protein>
    <recommendedName>
        <fullName evidence="1">RNase H type-1 domain-containing protein</fullName>
    </recommendedName>
</protein>
<proteinExistence type="predicted"/>
<dbReference type="InterPro" id="IPR036397">
    <property type="entry name" value="RNaseH_sf"/>
</dbReference>
<dbReference type="EMBL" id="JABWDY010034855">
    <property type="protein sequence ID" value="KAF5182350.1"/>
    <property type="molecule type" value="Genomic_DNA"/>
</dbReference>
<dbReference type="PANTHER" id="PTHR47723:SF19">
    <property type="entry name" value="POLYNUCLEOTIDYL TRANSFERASE, RIBONUCLEASE H-LIKE SUPERFAMILY PROTEIN"/>
    <property type="match status" value="1"/>
</dbReference>
<accession>A0A7J6VDP8</accession>